<evidence type="ECO:0000256" key="1">
    <source>
        <dbReference type="SAM" id="MobiDB-lite"/>
    </source>
</evidence>
<protein>
    <submittedName>
        <fullName evidence="2">Uncharacterized protein</fullName>
    </submittedName>
</protein>
<dbReference type="EMBL" id="JACEIK010002826">
    <property type="protein sequence ID" value="MCD9639031.1"/>
    <property type="molecule type" value="Genomic_DNA"/>
</dbReference>
<gene>
    <name evidence="2" type="ORF">HAX54_023276</name>
</gene>
<sequence length="149" mass="16327">MPPPTSLSSSLHLHLPPHQPPNLPRPLRRAQPSPLPLSLSLSLSFPPLRPPPKSSHLPENRRNRLLPTEKTTTEQPHITLTTGPLPTAAPTPHRLRPLPLLSFPPPSPPPATHPRQINNSRTPLLPDNHTSLPITETPPHLHLLADGSE</sequence>
<name>A0ABS8UY89_DATST</name>
<accession>A0ABS8UY89</accession>
<reference evidence="2 3" key="1">
    <citation type="journal article" date="2021" name="BMC Genomics">
        <title>Datura genome reveals duplications of psychoactive alkaloid biosynthetic genes and high mutation rate following tissue culture.</title>
        <authorList>
            <person name="Rajewski A."/>
            <person name="Carter-House D."/>
            <person name="Stajich J."/>
            <person name="Litt A."/>
        </authorList>
    </citation>
    <scope>NUCLEOTIDE SEQUENCE [LARGE SCALE GENOMIC DNA]</scope>
    <source>
        <strain evidence="2">AR-01</strain>
    </source>
</reference>
<feature type="compositionally biased region" description="Low complexity" evidence="1">
    <location>
        <begin position="1"/>
        <end position="16"/>
    </location>
</feature>
<proteinExistence type="predicted"/>
<feature type="compositionally biased region" description="Low complexity" evidence="1">
    <location>
        <begin position="79"/>
        <end position="101"/>
    </location>
</feature>
<feature type="region of interest" description="Disordered" evidence="1">
    <location>
        <begin position="1"/>
        <end position="149"/>
    </location>
</feature>
<dbReference type="Proteomes" id="UP000823775">
    <property type="component" value="Unassembled WGS sequence"/>
</dbReference>
<feature type="compositionally biased region" description="Polar residues" evidence="1">
    <location>
        <begin position="69"/>
        <end position="78"/>
    </location>
</feature>
<feature type="compositionally biased region" description="Low complexity" evidence="1">
    <location>
        <begin position="29"/>
        <end position="46"/>
    </location>
</feature>
<evidence type="ECO:0000313" key="2">
    <source>
        <dbReference type="EMBL" id="MCD9639031.1"/>
    </source>
</evidence>
<comment type="caution">
    <text evidence="2">The sequence shown here is derived from an EMBL/GenBank/DDBJ whole genome shotgun (WGS) entry which is preliminary data.</text>
</comment>
<feature type="compositionally biased region" description="Pro residues" evidence="1">
    <location>
        <begin position="102"/>
        <end position="112"/>
    </location>
</feature>
<feature type="compositionally biased region" description="Polar residues" evidence="1">
    <location>
        <begin position="115"/>
        <end position="134"/>
    </location>
</feature>
<organism evidence="2 3">
    <name type="scientific">Datura stramonium</name>
    <name type="common">Jimsonweed</name>
    <name type="synonym">Common thornapple</name>
    <dbReference type="NCBI Taxonomy" id="4076"/>
    <lineage>
        <taxon>Eukaryota</taxon>
        <taxon>Viridiplantae</taxon>
        <taxon>Streptophyta</taxon>
        <taxon>Embryophyta</taxon>
        <taxon>Tracheophyta</taxon>
        <taxon>Spermatophyta</taxon>
        <taxon>Magnoliopsida</taxon>
        <taxon>eudicotyledons</taxon>
        <taxon>Gunneridae</taxon>
        <taxon>Pentapetalae</taxon>
        <taxon>asterids</taxon>
        <taxon>lamiids</taxon>
        <taxon>Solanales</taxon>
        <taxon>Solanaceae</taxon>
        <taxon>Solanoideae</taxon>
        <taxon>Datureae</taxon>
        <taxon>Datura</taxon>
    </lineage>
</organism>
<keyword evidence="3" id="KW-1185">Reference proteome</keyword>
<evidence type="ECO:0000313" key="3">
    <source>
        <dbReference type="Proteomes" id="UP000823775"/>
    </source>
</evidence>